<dbReference type="PROSITE" id="PS00154">
    <property type="entry name" value="ATPASE_E1_E2"/>
    <property type="match status" value="1"/>
</dbReference>
<keyword evidence="12" id="KW-0378">Hydrolase</keyword>
<comment type="similarity">
    <text evidence="2 10">Belongs to the cation transport ATPase (P-type) (TC 3.A.3) family. Type IB subfamily.</text>
</comment>
<dbReference type="Pfam" id="PF00702">
    <property type="entry name" value="Hydrolase"/>
    <property type="match status" value="1"/>
</dbReference>
<comment type="catalytic activity">
    <reaction evidence="9">
        <text>Zn(2+)(in) + ATP + H2O = Zn(2+)(out) + ADP + phosphate + H(+)</text>
        <dbReference type="Rhea" id="RHEA:20621"/>
        <dbReference type="ChEBI" id="CHEBI:15377"/>
        <dbReference type="ChEBI" id="CHEBI:15378"/>
        <dbReference type="ChEBI" id="CHEBI:29105"/>
        <dbReference type="ChEBI" id="CHEBI:30616"/>
        <dbReference type="ChEBI" id="CHEBI:43474"/>
        <dbReference type="ChEBI" id="CHEBI:456216"/>
        <dbReference type="EC" id="7.2.2.12"/>
    </reaction>
</comment>
<dbReference type="AlphaFoldDB" id="F8F349"/>
<dbReference type="PANTHER" id="PTHR48085">
    <property type="entry name" value="CADMIUM/ZINC-TRANSPORTING ATPASE HMA2-RELATED"/>
    <property type="match status" value="1"/>
</dbReference>
<keyword evidence="4 10" id="KW-0479">Metal-binding</keyword>
<dbReference type="PANTHER" id="PTHR48085:SF5">
    <property type="entry name" value="CADMIUM_ZINC-TRANSPORTING ATPASE HMA4-RELATED"/>
    <property type="match status" value="1"/>
</dbReference>
<dbReference type="EC" id="7.2.2.12" evidence="8"/>
<dbReference type="NCBIfam" id="TIGR01525">
    <property type="entry name" value="ATPase-IB_hvy"/>
    <property type="match status" value="1"/>
</dbReference>
<protein>
    <recommendedName>
        <fullName evidence="8">P-type Zn(2+) transporter</fullName>
        <ecNumber evidence="8">7.2.2.12</ecNumber>
    </recommendedName>
</protein>
<dbReference type="NCBIfam" id="TIGR01494">
    <property type="entry name" value="ATPase_P-type"/>
    <property type="match status" value="1"/>
</dbReference>
<feature type="transmembrane region" description="Helical" evidence="10">
    <location>
        <begin position="631"/>
        <end position="649"/>
    </location>
</feature>
<keyword evidence="5" id="KW-1278">Translocase</keyword>
<feature type="domain" description="P-type ATPase A" evidence="11">
    <location>
        <begin position="151"/>
        <end position="251"/>
    </location>
</feature>
<dbReference type="SFLD" id="SFLDG00002">
    <property type="entry name" value="C1.7:_P-type_atpase_like"/>
    <property type="match status" value="1"/>
</dbReference>
<dbReference type="GO" id="GO:0046872">
    <property type="term" value="F:metal ion binding"/>
    <property type="evidence" value="ECO:0007669"/>
    <property type="project" value="UniProtKB-KW"/>
</dbReference>
<dbReference type="HOGENOM" id="CLU_001771_6_2_12"/>
<dbReference type="EMBL" id="CP002868">
    <property type="protein sequence ID" value="AEJ20375.1"/>
    <property type="molecule type" value="Genomic_DNA"/>
</dbReference>
<dbReference type="SUPFAM" id="SSF81653">
    <property type="entry name" value="Calcium ATPase, transduction domain A"/>
    <property type="match status" value="1"/>
</dbReference>
<dbReference type="GO" id="GO:0005524">
    <property type="term" value="F:ATP binding"/>
    <property type="evidence" value="ECO:0007669"/>
    <property type="project" value="UniProtKB-UniRule"/>
</dbReference>
<dbReference type="KEGG" id="scd:Spica_2262"/>
<evidence type="ECO:0000256" key="4">
    <source>
        <dbReference type="ARBA" id="ARBA00022723"/>
    </source>
</evidence>
<keyword evidence="10" id="KW-0547">Nucleotide-binding</keyword>
<evidence type="ECO:0000256" key="9">
    <source>
        <dbReference type="ARBA" id="ARBA00047308"/>
    </source>
</evidence>
<feature type="transmembrane region" description="Helical" evidence="10">
    <location>
        <begin position="605"/>
        <end position="625"/>
    </location>
</feature>
<dbReference type="PRINTS" id="PR00119">
    <property type="entry name" value="CATATPASE"/>
</dbReference>
<keyword evidence="6 10" id="KW-1133">Transmembrane helix</keyword>
<dbReference type="SFLD" id="SFLDS00003">
    <property type="entry name" value="Haloacid_Dehalogenase"/>
    <property type="match status" value="1"/>
</dbReference>
<feature type="transmembrane region" description="Helical" evidence="10">
    <location>
        <begin position="102"/>
        <end position="127"/>
    </location>
</feature>
<dbReference type="InterPro" id="IPR051014">
    <property type="entry name" value="Cation_Transport_ATPase_IB"/>
</dbReference>
<dbReference type="GO" id="GO:0016463">
    <property type="term" value="F:P-type zinc transporter activity"/>
    <property type="evidence" value="ECO:0007669"/>
    <property type="project" value="UniProtKB-EC"/>
</dbReference>
<dbReference type="InterPro" id="IPR023298">
    <property type="entry name" value="ATPase_P-typ_TM_dom_sf"/>
</dbReference>
<dbReference type="SFLD" id="SFLDF00027">
    <property type="entry name" value="p-type_atpase"/>
    <property type="match status" value="1"/>
</dbReference>
<evidence type="ECO:0000313" key="13">
    <source>
        <dbReference type="Proteomes" id="UP000000503"/>
    </source>
</evidence>
<accession>F8F349</accession>
<dbReference type="Proteomes" id="UP000000503">
    <property type="component" value="Chromosome"/>
</dbReference>
<reference evidence="13" key="1">
    <citation type="journal article" date="2013" name="Stand. Genomic Sci.">
        <title>Genome sequence of the thermophilic fresh-water bacterium Spirochaeta caldaria type strain (H1(T)), reclassification of Spirochaeta caldaria, Spirochaeta stenostrepta, and Spirochaeta zuelzerae in the genus Treponema as Treponema caldaria comb. nov., Treponema stenostrepta comb. nov., and Treponema zuelzerae comb. nov., and emendation of the genus Treponema.</title>
        <authorList>
            <person name="Abt B."/>
            <person name="Goker M."/>
            <person name="Scheuner C."/>
            <person name="Han C."/>
            <person name="Lu M."/>
            <person name="Misra M."/>
            <person name="Lapidus A."/>
            <person name="Nolan M."/>
            <person name="Lucas S."/>
            <person name="Hammon N."/>
            <person name="Deshpande S."/>
            <person name="Cheng J.F."/>
            <person name="Tapia R."/>
            <person name="Goodwin L.A."/>
            <person name="Pitluck S."/>
            <person name="Liolios K."/>
            <person name="Pagani I."/>
            <person name="Ivanova N."/>
            <person name="Mavromatis K."/>
            <person name="Mikhailova N."/>
            <person name="Huntemann M."/>
            <person name="Pati A."/>
            <person name="Chen A."/>
            <person name="Palaniappan K."/>
            <person name="Land M."/>
            <person name="Hauser L."/>
            <person name="Jeffries C.D."/>
            <person name="Rohde M."/>
            <person name="Spring S."/>
            <person name="Gronow S."/>
            <person name="Detter J.C."/>
            <person name="Bristow J."/>
            <person name="Eisen J.A."/>
            <person name="Markowitz V."/>
            <person name="Hugenholtz P."/>
            <person name="Kyrpides N.C."/>
            <person name="Woyke T."/>
            <person name="Klenk H.P."/>
        </authorList>
    </citation>
    <scope>NUCLEOTIDE SEQUENCE</scope>
    <source>
        <strain evidence="13">ATCC 51460 / DSM 7334 / H1</strain>
    </source>
</reference>
<evidence type="ECO:0000256" key="1">
    <source>
        <dbReference type="ARBA" id="ARBA00004370"/>
    </source>
</evidence>
<evidence type="ECO:0000256" key="3">
    <source>
        <dbReference type="ARBA" id="ARBA00022692"/>
    </source>
</evidence>
<keyword evidence="7 10" id="KW-0472">Membrane</keyword>
<keyword evidence="10" id="KW-0067">ATP-binding</keyword>
<dbReference type="Gene3D" id="2.70.150.10">
    <property type="entry name" value="Calcium-transporting ATPase, cytoplasmic transduction domain A"/>
    <property type="match status" value="1"/>
</dbReference>
<keyword evidence="3 10" id="KW-0812">Transmembrane</keyword>
<dbReference type="InterPro" id="IPR023214">
    <property type="entry name" value="HAD_sf"/>
</dbReference>
<evidence type="ECO:0000256" key="5">
    <source>
        <dbReference type="ARBA" id="ARBA00022967"/>
    </source>
</evidence>
<gene>
    <name evidence="12" type="ordered locus">Spica_2262</name>
</gene>
<dbReference type="STRING" id="744872.Spica_2262"/>
<dbReference type="RefSeq" id="WP_013969656.1">
    <property type="nucleotide sequence ID" value="NC_015732.1"/>
</dbReference>
<dbReference type="Pfam" id="PF00122">
    <property type="entry name" value="E1-E2_ATPase"/>
    <property type="match status" value="1"/>
</dbReference>
<organism evidence="12 13">
    <name type="scientific">Gracilinema caldarium (strain ATCC 51460 / DSM 7334 / H1)</name>
    <name type="common">Treponema caldarium</name>
    <dbReference type="NCBI Taxonomy" id="744872"/>
    <lineage>
        <taxon>Bacteria</taxon>
        <taxon>Pseudomonadati</taxon>
        <taxon>Spirochaetota</taxon>
        <taxon>Spirochaetia</taxon>
        <taxon>Spirochaetales</taxon>
        <taxon>Breznakiellaceae</taxon>
        <taxon>Gracilinema</taxon>
    </lineage>
</organism>
<feature type="transmembrane region" description="Helical" evidence="10">
    <location>
        <begin position="270"/>
        <end position="290"/>
    </location>
</feature>
<evidence type="ECO:0000256" key="7">
    <source>
        <dbReference type="ARBA" id="ARBA00023136"/>
    </source>
</evidence>
<dbReference type="Gene3D" id="3.40.50.1000">
    <property type="entry name" value="HAD superfamily/HAD-like"/>
    <property type="match status" value="1"/>
</dbReference>
<dbReference type="eggNOG" id="COG2217">
    <property type="taxonomic scope" value="Bacteria"/>
</dbReference>
<dbReference type="InterPro" id="IPR044492">
    <property type="entry name" value="P_typ_ATPase_HD_dom"/>
</dbReference>
<feature type="transmembrane region" description="Helical" evidence="10">
    <location>
        <begin position="302"/>
        <end position="324"/>
    </location>
</feature>
<dbReference type="SUPFAM" id="SSF81665">
    <property type="entry name" value="Calcium ATPase, transmembrane domain M"/>
    <property type="match status" value="1"/>
</dbReference>
<dbReference type="InterPro" id="IPR036412">
    <property type="entry name" value="HAD-like_sf"/>
</dbReference>
<evidence type="ECO:0000256" key="6">
    <source>
        <dbReference type="ARBA" id="ARBA00022989"/>
    </source>
</evidence>
<dbReference type="InterPro" id="IPR027256">
    <property type="entry name" value="P-typ_ATPase_IB"/>
</dbReference>
<dbReference type="GO" id="GO:0016887">
    <property type="term" value="F:ATP hydrolysis activity"/>
    <property type="evidence" value="ECO:0007669"/>
    <property type="project" value="InterPro"/>
</dbReference>
<comment type="subcellular location">
    <subcellularLocation>
        <location evidence="10">Cell membrane</location>
    </subcellularLocation>
    <subcellularLocation>
        <location evidence="1">Membrane</location>
    </subcellularLocation>
</comment>
<feature type="transmembrane region" description="Helical" evidence="10">
    <location>
        <begin position="62"/>
        <end position="82"/>
    </location>
</feature>
<dbReference type="InterPro" id="IPR059000">
    <property type="entry name" value="ATPase_P-type_domA"/>
</dbReference>
<evidence type="ECO:0000256" key="8">
    <source>
        <dbReference type="ARBA" id="ARBA00039097"/>
    </source>
</evidence>
<dbReference type="OrthoDB" id="9760364at2"/>
<proteinExistence type="inferred from homology"/>
<dbReference type="SUPFAM" id="SSF56784">
    <property type="entry name" value="HAD-like"/>
    <property type="match status" value="1"/>
</dbReference>
<dbReference type="InterPro" id="IPR008250">
    <property type="entry name" value="ATPase_P-typ_transduc_dom_A_sf"/>
</dbReference>
<evidence type="ECO:0000259" key="11">
    <source>
        <dbReference type="Pfam" id="PF00122"/>
    </source>
</evidence>
<evidence type="ECO:0000256" key="10">
    <source>
        <dbReference type="RuleBase" id="RU362081"/>
    </source>
</evidence>
<dbReference type="GO" id="GO:0005886">
    <property type="term" value="C:plasma membrane"/>
    <property type="evidence" value="ECO:0007669"/>
    <property type="project" value="UniProtKB-SubCell"/>
</dbReference>
<name>F8F349_GRAC1</name>
<sequence>MNDSCSSCGCGAAFDIQDSSSAEKSLPVGHLTETQIAEARTLALAFLGTIFGILLSENLLSIPYGTTMGLIMLMVTYGAAAWPVFRGAWQNLRRGFVFDELFLMSIASLGAIALGAWEEAVGVMVFYRIGEFFQDYAVHRSRRSIEALLNLRPDQVRVKRNGTWIASPPEQVEPGELLLLRAGERLALDGLVAEGTGTVDTSAVTGESVPRPAEPGQVLLGGYVLTEGTLTVQVTEKYEHSTLNRVLHLIESAQQRKAPVELFVTRFARFYTPVVVGIALIIAVVPPLLLPGARFYDWLYRALIMLVISCPCAFVLSVPLTYFAGLGGAAKRGILLKGAAVLDRLVHVQRIVFDKTGTLTTGKFQVSKIDVHPNHSEAQVLAYAAAATAQSNHPLAQAVQRHWKTQSDTNPVYDEGSYYEIPGHGSLVTQEGTEILAGNDRLLHLKSIPHECSSADATVIHVAYDGSIVGTVHLEDQIKADAPRVIRELRDRGVEQVALFTGDGPGPAHAVGRQTGVTEVHHSLLPEDKLERFESLLQQSSGGTTAFVGDGINDGPVLARSDVGIAMGRAGSDLAIEQADMVLMTDDLSRIPEAIDRARKTRRIVWQNILFALLVKIAVMVLGALGLATMWMGVLADVGVALLAVLNALRALK</sequence>
<evidence type="ECO:0000256" key="2">
    <source>
        <dbReference type="ARBA" id="ARBA00006024"/>
    </source>
</evidence>
<keyword evidence="10" id="KW-1003">Cell membrane</keyword>
<dbReference type="InterPro" id="IPR023299">
    <property type="entry name" value="ATPase_P-typ_cyto_dom_N"/>
</dbReference>
<dbReference type="Gene3D" id="3.40.1110.10">
    <property type="entry name" value="Calcium-transporting ATPase, cytoplasmic domain N"/>
    <property type="match status" value="1"/>
</dbReference>
<keyword evidence="13" id="KW-1185">Reference proteome</keyword>
<dbReference type="InterPro" id="IPR001757">
    <property type="entry name" value="P_typ_ATPase"/>
</dbReference>
<evidence type="ECO:0000313" key="12">
    <source>
        <dbReference type="EMBL" id="AEJ20375.1"/>
    </source>
</evidence>
<dbReference type="InterPro" id="IPR018303">
    <property type="entry name" value="ATPase_P-typ_P_site"/>
</dbReference>
<dbReference type="GO" id="GO:0015086">
    <property type="term" value="F:cadmium ion transmembrane transporter activity"/>
    <property type="evidence" value="ECO:0007669"/>
    <property type="project" value="TreeGrafter"/>
</dbReference>
<feature type="transmembrane region" description="Helical" evidence="10">
    <location>
        <begin position="36"/>
        <end position="55"/>
    </location>
</feature>